<comment type="caution">
    <text evidence="8">The sequence shown here is derived from an EMBL/GenBank/DDBJ whole genome shotgun (WGS) entry which is preliminary data.</text>
</comment>
<keyword evidence="4 5" id="KW-0413">Isomerase</keyword>
<comment type="similarity">
    <text evidence="2 6">Belongs to the FKBP-type PPIase family.</text>
</comment>
<feature type="domain" description="PPIase FKBP-type" evidence="7">
    <location>
        <begin position="155"/>
        <end position="242"/>
    </location>
</feature>
<reference evidence="9" key="1">
    <citation type="journal article" date="2018" name="Front. Microbiol.">
        <title>Genome-Based Analysis Reveals the Taxonomy and Diversity of the Family Idiomarinaceae.</title>
        <authorList>
            <person name="Liu Y."/>
            <person name="Lai Q."/>
            <person name="Shao Z."/>
        </authorList>
    </citation>
    <scope>NUCLEOTIDE SEQUENCE [LARGE SCALE GENOMIC DNA]</scope>
    <source>
        <strain evidence="9">KYW314</strain>
    </source>
</reference>
<dbReference type="PANTHER" id="PTHR43811">
    <property type="entry name" value="FKBP-TYPE PEPTIDYL-PROLYL CIS-TRANS ISOMERASE FKPA"/>
    <property type="match status" value="1"/>
</dbReference>
<name>A0A7Z6ZSI3_9GAMM</name>
<dbReference type="PROSITE" id="PS50059">
    <property type="entry name" value="FKBP_PPIASE"/>
    <property type="match status" value="1"/>
</dbReference>
<dbReference type="EMBL" id="PIPR01000002">
    <property type="protein sequence ID" value="RUO39591.1"/>
    <property type="molecule type" value="Genomic_DNA"/>
</dbReference>
<protein>
    <recommendedName>
        <fullName evidence="6">Peptidyl-prolyl cis-trans isomerase</fullName>
        <ecNumber evidence="6">5.2.1.8</ecNumber>
    </recommendedName>
</protein>
<keyword evidence="9" id="KW-1185">Reference proteome</keyword>
<dbReference type="PANTHER" id="PTHR43811:SF19">
    <property type="entry name" value="39 KDA FK506-BINDING NUCLEAR PROTEIN"/>
    <property type="match status" value="1"/>
</dbReference>
<comment type="catalytic activity">
    <reaction evidence="1 5 6">
        <text>[protein]-peptidylproline (omega=180) = [protein]-peptidylproline (omega=0)</text>
        <dbReference type="Rhea" id="RHEA:16237"/>
        <dbReference type="Rhea" id="RHEA-COMP:10747"/>
        <dbReference type="Rhea" id="RHEA-COMP:10748"/>
        <dbReference type="ChEBI" id="CHEBI:83833"/>
        <dbReference type="ChEBI" id="CHEBI:83834"/>
        <dbReference type="EC" id="5.2.1.8"/>
    </reaction>
</comment>
<evidence type="ECO:0000256" key="4">
    <source>
        <dbReference type="ARBA" id="ARBA00023235"/>
    </source>
</evidence>
<keyword evidence="3 5" id="KW-0697">Rotamase</keyword>
<dbReference type="Gene3D" id="3.10.50.40">
    <property type="match status" value="1"/>
</dbReference>
<dbReference type="Pfam" id="PF00254">
    <property type="entry name" value="FKBP_C"/>
    <property type="match status" value="1"/>
</dbReference>
<dbReference type="Gene3D" id="1.10.287.460">
    <property type="entry name" value="Peptidyl-prolyl cis-trans isomerase, FKBP-type, N-terminal domain"/>
    <property type="match status" value="1"/>
</dbReference>
<dbReference type="EC" id="5.2.1.8" evidence="6"/>
<proteinExistence type="inferred from homology"/>
<evidence type="ECO:0000313" key="8">
    <source>
        <dbReference type="EMBL" id="RUO39591.1"/>
    </source>
</evidence>
<dbReference type="AlphaFoldDB" id="A0A7Z6ZSI3"/>
<dbReference type="InterPro" id="IPR001179">
    <property type="entry name" value="PPIase_FKBP_dom"/>
</dbReference>
<dbReference type="PROSITE" id="PS51257">
    <property type="entry name" value="PROKAR_LIPOPROTEIN"/>
    <property type="match status" value="1"/>
</dbReference>
<sequence>MKQLVKPFVLTALAVAIVGCSKPEPYPVSEVEPTEERDRMAYALGSSVGTFVATNLTNQEEAEFVLDRQLVIAGFVDSLKAESKISQEDAEALLTQMQEMVVEQRQQVIGGKAQAEGEAYLAENAKKEGVMVTESGLQYEVISAAPDDAPKPVATDIVEVHYEGTLIDGEVFDSSFERGEPAVFPLNRVIAGWTEGVQLMGVGSKYRFVIPANLAYGEREVGGGMIPPNSTLIFEVELLDIVEQEEAEMPAAEVQPEESTGN</sequence>
<gene>
    <name evidence="8" type="ORF">CWE22_09865</name>
</gene>
<evidence type="ECO:0000313" key="9">
    <source>
        <dbReference type="Proteomes" id="UP000287766"/>
    </source>
</evidence>
<dbReference type="InterPro" id="IPR036944">
    <property type="entry name" value="PPIase_FKBP_N_sf"/>
</dbReference>
<dbReference type="GO" id="GO:0003755">
    <property type="term" value="F:peptidyl-prolyl cis-trans isomerase activity"/>
    <property type="evidence" value="ECO:0007669"/>
    <property type="project" value="UniProtKB-UniRule"/>
</dbReference>
<evidence type="ECO:0000256" key="2">
    <source>
        <dbReference type="ARBA" id="ARBA00006577"/>
    </source>
</evidence>
<evidence type="ECO:0000256" key="6">
    <source>
        <dbReference type="RuleBase" id="RU003915"/>
    </source>
</evidence>
<dbReference type="RefSeq" id="WP_169931307.1">
    <property type="nucleotide sequence ID" value="NZ_PIPR01000002.1"/>
</dbReference>
<evidence type="ECO:0000256" key="5">
    <source>
        <dbReference type="PROSITE-ProRule" id="PRU00277"/>
    </source>
</evidence>
<dbReference type="InterPro" id="IPR046357">
    <property type="entry name" value="PPIase_dom_sf"/>
</dbReference>
<evidence type="ECO:0000259" key="7">
    <source>
        <dbReference type="PROSITE" id="PS50059"/>
    </source>
</evidence>
<organism evidence="8 9">
    <name type="scientific">Pseudidiomarina aestuarii</name>
    <dbReference type="NCBI Taxonomy" id="624146"/>
    <lineage>
        <taxon>Bacteria</taxon>
        <taxon>Pseudomonadati</taxon>
        <taxon>Pseudomonadota</taxon>
        <taxon>Gammaproteobacteria</taxon>
        <taxon>Alteromonadales</taxon>
        <taxon>Idiomarinaceae</taxon>
        <taxon>Pseudidiomarina</taxon>
    </lineage>
</organism>
<dbReference type="FunFam" id="3.10.50.40:FF:000006">
    <property type="entry name" value="Peptidyl-prolyl cis-trans isomerase"/>
    <property type="match status" value="1"/>
</dbReference>
<accession>A0A7Z6ZSI3</accession>
<dbReference type="Pfam" id="PF01346">
    <property type="entry name" value="FKBP_N"/>
    <property type="match status" value="1"/>
</dbReference>
<evidence type="ECO:0000256" key="1">
    <source>
        <dbReference type="ARBA" id="ARBA00000971"/>
    </source>
</evidence>
<dbReference type="GO" id="GO:0006457">
    <property type="term" value="P:protein folding"/>
    <property type="evidence" value="ECO:0007669"/>
    <property type="project" value="InterPro"/>
</dbReference>
<evidence type="ECO:0000256" key="3">
    <source>
        <dbReference type="ARBA" id="ARBA00023110"/>
    </source>
</evidence>
<dbReference type="Proteomes" id="UP000287766">
    <property type="component" value="Unassembled WGS sequence"/>
</dbReference>
<dbReference type="SUPFAM" id="SSF54534">
    <property type="entry name" value="FKBP-like"/>
    <property type="match status" value="1"/>
</dbReference>
<dbReference type="InterPro" id="IPR000774">
    <property type="entry name" value="PPIase_FKBP_N"/>
</dbReference>